<dbReference type="SMART" id="SM00364">
    <property type="entry name" value="LRR_BAC"/>
    <property type="match status" value="5"/>
</dbReference>
<dbReference type="SUPFAM" id="SSF52047">
    <property type="entry name" value="RNI-like"/>
    <property type="match status" value="2"/>
</dbReference>
<dbReference type="EMBL" id="CAUEEQ010005167">
    <property type="protein sequence ID" value="CAJ0928440.1"/>
    <property type="molecule type" value="Genomic_DNA"/>
</dbReference>
<evidence type="ECO:0000313" key="20">
    <source>
        <dbReference type="EMBL" id="CAJ0928440.1"/>
    </source>
</evidence>
<evidence type="ECO:0000256" key="3">
    <source>
        <dbReference type="ARBA" id="ARBA00022448"/>
    </source>
</evidence>
<accession>A0ABN9L1I5</accession>
<organism evidence="20 21">
    <name type="scientific">Ranitomeya imitator</name>
    <name type="common">mimic poison frog</name>
    <dbReference type="NCBI Taxonomy" id="111125"/>
    <lineage>
        <taxon>Eukaryota</taxon>
        <taxon>Metazoa</taxon>
        <taxon>Chordata</taxon>
        <taxon>Craniata</taxon>
        <taxon>Vertebrata</taxon>
        <taxon>Euteleostomi</taxon>
        <taxon>Amphibia</taxon>
        <taxon>Batrachia</taxon>
        <taxon>Anura</taxon>
        <taxon>Neobatrachia</taxon>
        <taxon>Hyloidea</taxon>
        <taxon>Dendrobatidae</taxon>
        <taxon>Dendrobatinae</taxon>
        <taxon>Ranitomeya</taxon>
    </lineage>
</organism>
<evidence type="ECO:0000259" key="18">
    <source>
        <dbReference type="Pfam" id="PF12534"/>
    </source>
</evidence>
<evidence type="ECO:0000256" key="9">
    <source>
        <dbReference type="ARBA" id="ARBA00023065"/>
    </source>
</evidence>
<dbReference type="Pfam" id="PF23598">
    <property type="entry name" value="LRR_14"/>
    <property type="match status" value="1"/>
</dbReference>
<feature type="non-terminal residue" evidence="20">
    <location>
        <position position="1"/>
    </location>
</feature>
<comment type="catalytic activity">
    <reaction evidence="13">
        <text>iodide(out) = iodide(in)</text>
        <dbReference type="Rhea" id="RHEA:66324"/>
        <dbReference type="ChEBI" id="CHEBI:16382"/>
    </reaction>
</comment>
<dbReference type="Proteomes" id="UP001176940">
    <property type="component" value="Unassembled WGS sequence"/>
</dbReference>
<evidence type="ECO:0000256" key="8">
    <source>
        <dbReference type="ARBA" id="ARBA00022989"/>
    </source>
</evidence>
<keyword evidence="11" id="KW-1015">Disulfide bond</keyword>
<keyword evidence="5" id="KW-0433">Leucine-rich repeat</keyword>
<comment type="similarity">
    <text evidence="2">Belongs to the LRRC8 family.</text>
</comment>
<dbReference type="InterPro" id="IPR001611">
    <property type="entry name" value="Leu-rich_rpt"/>
</dbReference>
<feature type="domain" description="Disease resistance R13L4/SHOC-2-like LRR" evidence="19">
    <location>
        <begin position="649"/>
        <end position="750"/>
    </location>
</feature>
<keyword evidence="12" id="KW-0407">Ion channel</keyword>
<keyword evidence="10 17" id="KW-0472">Membrane</keyword>
<comment type="caution">
    <text evidence="20">The sequence shown here is derived from an EMBL/GenBank/DDBJ whole genome shotgun (WGS) entry which is preliminary data.</text>
</comment>
<evidence type="ECO:0000256" key="4">
    <source>
        <dbReference type="ARBA" id="ARBA00022475"/>
    </source>
</evidence>
<evidence type="ECO:0000256" key="6">
    <source>
        <dbReference type="ARBA" id="ARBA00022692"/>
    </source>
</evidence>
<keyword evidence="21" id="KW-1185">Reference proteome</keyword>
<dbReference type="PROSITE" id="PS51450">
    <property type="entry name" value="LRR"/>
    <property type="match status" value="6"/>
</dbReference>
<keyword evidence="6 17" id="KW-0812">Transmembrane</keyword>
<dbReference type="PANTHER" id="PTHR48051">
    <property type="match status" value="1"/>
</dbReference>
<protein>
    <recommendedName>
        <fullName evidence="22">LRRC8 pannexin-like TM region domain-containing protein</fullName>
    </recommendedName>
</protein>
<dbReference type="Gene3D" id="3.80.10.10">
    <property type="entry name" value="Ribonuclease Inhibitor"/>
    <property type="match status" value="1"/>
</dbReference>
<keyword evidence="7" id="KW-0677">Repeat</keyword>
<evidence type="ECO:0008006" key="22">
    <source>
        <dbReference type="Google" id="ProtNLM"/>
    </source>
</evidence>
<dbReference type="InterPro" id="IPR003591">
    <property type="entry name" value="Leu-rich_rpt_typical-subtyp"/>
</dbReference>
<evidence type="ECO:0000256" key="11">
    <source>
        <dbReference type="ARBA" id="ARBA00023157"/>
    </source>
</evidence>
<evidence type="ECO:0000256" key="5">
    <source>
        <dbReference type="ARBA" id="ARBA00022614"/>
    </source>
</evidence>
<evidence type="ECO:0000313" key="21">
    <source>
        <dbReference type="Proteomes" id="UP001176940"/>
    </source>
</evidence>
<evidence type="ECO:0000256" key="13">
    <source>
        <dbReference type="ARBA" id="ARBA00024145"/>
    </source>
</evidence>
<name>A0ABN9L1I5_9NEOB</name>
<evidence type="ECO:0000256" key="15">
    <source>
        <dbReference type="ARBA" id="ARBA00024167"/>
    </source>
</evidence>
<dbReference type="Pfam" id="PF13855">
    <property type="entry name" value="LRR_8"/>
    <property type="match status" value="1"/>
</dbReference>
<evidence type="ECO:0000256" key="12">
    <source>
        <dbReference type="ARBA" id="ARBA00023303"/>
    </source>
</evidence>
<evidence type="ECO:0000256" key="1">
    <source>
        <dbReference type="ARBA" id="ARBA00004651"/>
    </source>
</evidence>
<feature type="transmembrane region" description="Helical" evidence="17">
    <location>
        <begin position="293"/>
        <end position="314"/>
    </location>
</feature>
<evidence type="ECO:0000256" key="10">
    <source>
        <dbReference type="ARBA" id="ARBA00023136"/>
    </source>
</evidence>
<feature type="domain" description="LRRC8 pannexin-like TM region" evidence="18">
    <location>
        <begin position="35"/>
        <end position="310"/>
    </location>
</feature>
<evidence type="ECO:0000256" key="16">
    <source>
        <dbReference type="SAM" id="MobiDB-lite"/>
    </source>
</evidence>
<dbReference type="SMART" id="SM00369">
    <property type="entry name" value="LRR_TYP"/>
    <property type="match status" value="8"/>
</dbReference>
<gene>
    <name evidence="20" type="ORF">RIMI_LOCUS3440389</name>
</gene>
<evidence type="ECO:0000256" key="2">
    <source>
        <dbReference type="ARBA" id="ARBA00010471"/>
    </source>
</evidence>
<comment type="subcellular location">
    <subcellularLocation>
        <location evidence="1">Cell membrane</location>
        <topology evidence="1">Multi-pass membrane protein</topology>
    </subcellularLocation>
</comment>
<dbReference type="InterPro" id="IPR032675">
    <property type="entry name" value="LRR_dom_sf"/>
</dbReference>
<dbReference type="Pfam" id="PF12534">
    <property type="entry name" value="Pannexin_like"/>
    <property type="match status" value="1"/>
</dbReference>
<feature type="transmembrane region" description="Helical" evidence="17">
    <location>
        <begin position="65"/>
        <end position="85"/>
    </location>
</feature>
<reference evidence="20" key="1">
    <citation type="submission" date="2023-07" db="EMBL/GenBank/DDBJ databases">
        <authorList>
            <person name="Stuckert A."/>
        </authorList>
    </citation>
    <scope>NUCLEOTIDE SEQUENCE</scope>
</reference>
<evidence type="ECO:0000256" key="14">
    <source>
        <dbReference type="ARBA" id="ARBA00024158"/>
    </source>
</evidence>
<proteinExistence type="inferred from homology"/>
<dbReference type="InterPro" id="IPR050216">
    <property type="entry name" value="LRR_domain-containing"/>
</dbReference>
<comment type="catalytic activity">
    <reaction evidence="14">
        <text>taurine(out) = taurine(in)</text>
        <dbReference type="Rhea" id="RHEA:66328"/>
        <dbReference type="ChEBI" id="CHEBI:507393"/>
    </reaction>
</comment>
<keyword evidence="3" id="KW-0813">Transport</keyword>
<dbReference type="PANTHER" id="PTHR48051:SF58">
    <property type="entry name" value="VOLUME-REGULATED ANION CHANNEL SUBUNIT LRRC8E"/>
    <property type="match status" value="1"/>
</dbReference>
<keyword evidence="4" id="KW-1003">Cell membrane</keyword>
<evidence type="ECO:0000256" key="17">
    <source>
        <dbReference type="SAM" id="Phobius"/>
    </source>
</evidence>
<dbReference type="InterPro" id="IPR021040">
    <property type="entry name" value="LRRC8_Pannexin-like"/>
</dbReference>
<sequence>AYSENVLCVPVAPKALFEIVINLTSIHGFPSYYFPSGHKTIMESQYYLIINQWCYEHVVPNFTRFFPYLILANSTFFMVTSNFWFKFPVTHSRIKHFITVLEMCLDSPWTTKALANTVHEESRIHVAPSKTRSEAPEPISPSVSHINNIEQPLITKQSEHPLTPPEKQVSFSLEGAERPSVTDRMSKRSTKAVTDKRTNVSIVNKKEGEQAKALFERVKNFRLYTEGKSLLYYTYKTQAILRVLLATALFSYVTYHTSDIKFEFYCVEPQNISGYTEFNCIYAPWRMFNMVSIIFLLLLFVYILMCLYTLYWIFCYKLQEYSFELIRNGSSIDDIPVAMNDFAFLLHLIDQYNPLYVCDFAVFLSDVSETKLNHINMNIIWTQEKLKQCLSINSEGKREIRLPILPGFPEQLFQLKEIEVLKVEKIKSATLTGDVSNLWMLKELWITNCNIKVKTRALNFLKKNLRILRVNFSNPYEIPSWMYNLSSLRELYISGQVQSERRTIVALQSFKELTKLKFLFLNLHTSSIPSAIICLAQTLESLTIHNDYVKLSSVSILKKFTNLKQLTLNFCQLDHIPSSIFNLAKLQEVDFSNNNLSFLAELASLQQLENLVSLHLSRNDISSIPPHIAKVSSLKKLYINNNHLKSISSAIFKLTRLTYLNFSNNHIQVLPAEIGNLVDLQYLSISHNKLAVLPHQLFSCKKLQTLVLSHNKISIISSYIGELTQLTYLDLMENNLEKLPPELEKCTYLKRNQLLVEKEVFDTLPYEIRERMDFKNYFVVGLSEEVRLQVLFEGFDGRS</sequence>
<keyword evidence="8 17" id="KW-1133">Transmembrane helix</keyword>
<evidence type="ECO:0000259" key="19">
    <source>
        <dbReference type="Pfam" id="PF23598"/>
    </source>
</evidence>
<dbReference type="InterPro" id="IPR055414">
    <property type="entry name" value="LRR_R13L4/SHOC2-like"/>
</dbReference>
<feature type="region of interest" description="Disordered" evidence="16">
    <location>
        <begin position="156"/>
        <end position="175"/>
    </location>
</feature>
<keyword evidence="9" id="KW-0406">Ion transport</keyword>
<evidence type="ECO:0000256" key="7">
    <source>
        <dbReference type="ARBA" id="ARBA00022737"/>
    </source>
</evidence>
<comment type="catalytic activity">
    <reaction evidence="15">
        <text>chloride(in) = chloride(out)</text>
        <dbReference type="Rhea" id="RHEA:29823"/>
        <dbReference type="ChEBI" id="CHEBI:17996"/>
    </reaction>
</comment>